<comment type="caution">
    <text evidence="1">The sequence shown here is derived from an EMBL/GenBank/DDBJ whole genome shotgun (WGS) entry which is preliminary data.</text>
</comment>
<keyword evidence="2" id="KW-1185">Reference proteome</keyword>
<dbReference type="AlphaFoldDB" id="A0AAE1Y070"/>
<dbReference type="Proteomes" id="UP001293254">
    <property type="component" value="Unassembled WGS sequence"/>
</dbReference>
<gene>
    <name evidence="1" type="ORF">Salat_2075800</name>
</gene>
<organism evidence="1 2">
    <name type="scientific">Sesamum alatum</name>
    <dbReference type="NCBI Taxonomy" id="300844"/>
    <lineage>
        <taxon>Eukaryota</taxon>
        <taxon>Viridiplantae</taxon>
        <taxon>Streptophyta</taxon>
        <taxon>Embryophyta</taxon>
        <taxon>Tracheophyta</taxon>
        <taxon>Spermatophyta</taxon>
        <taxon>Magnoliopsida</taxon>
        <taxon>eudicotyledons</taxon>
        <taxon>Gunneridae</taxon>
        <taxon>Pentapetalae</taxon>
        <taxon>asterids</taxon>
        <taxon>lamiids</taxon>
        <taxon>Lamiales</taxon>
        <taxon>Pedaliaceae</taxon>
        <taxon>Sesamum</taxon>
    </lineage>
</organism>
<evidence type="ECO:0000313" key="2">
    <source>
        <dbReference type="Proteomes" id="UP001293254"/>
    </source>
</evidence>
<protein>
    <submittedName>
        <fullName evidence="1">Uncharacterized protein</fullName>
    </submittedName>
</protein>
<reference evidence="1" key="2">
    <citation type="journal article" date="2024" name="Plant">
        <title>Genomic evolution and insights into agronomic trait innovations of Sesamum species.</title>
        <authorList>
            <person name="Miao H."/>
            <person name="Wang L."/>
            <person name="Qu L."/>
            <person name="Liu H."/>
            <person name="Sun Y."/>
            <person name="Le M."/>
            <person name="Wang Q."/>
            <person name="Wei S."/>
            <person name="Zheng Y."/>
            <person name="Lin W."/>
            <person name="Duan Y."/>
            <person name="Cao H."/>
            <person name="Xiong S."/>
            <person name="Wang X."/>
            <person name="Wei L."/>
            <person name="Li C."/>
            <person name="Ma Q."/>
            <person name="Ju M."/>
            <person name="Zhao R."/>
            <person name="Li G."/>
            <person name="Mu C."/>
            <person name="Tian Q."/>
            <person name="Mei H."/>
            <person name="Zhang T."/>
            <person name="Gao T."/>
            <person name="Zhang H."/>
        </authorList>
    </citation>
    <scope>NUCLEOTIDE SEQUENCE</scope>
    <source>
        <strain evidence="1">3651</strain>
    </source>
</reference>
<evidence type="ECO:0000313" key="1">
    <source>
        <dbReference type="EMBL" id="KAK4421253.1"/>
    </source>
</evidence>
<proteinExistence type="predicted"/>
<accession>A0AAE1Y070</accession>
<name>A0AAE1Y070_9LAMI</name>
<reference evidence="1" key="1">
    <citation type="submission" date="2020-06" db="EMBL/GenBank/DDBJ databases">
        <authorList>
            <person name="Li T."/>
            <person name="Hu X."/>
            <person name="Zhang T."/>
            <person name="Song X."/>
            <person name="Zhang H."/>
            <person name="Dai N."/>
            <person name="Sheng W."/>
            <person name="Hou X."/>
            <person name="Wei L."/>
        </authorList>
    </citation>
    <scope>NUCLEOTIDE SEQUENCE</scope>
    <source>
        <strain evidence="1">3651</strain>
        <tissue evidence="1">Leaf</tissue>
    </source>
</reference>
<dbReference type="EMBL" id="JACGWO010000008">
    <property type="protein sequence ID" value="KAK4421253.1"/>
    <property type="molecule type" value="Genomic_DNA"/>
</dbReference>
<sequence>MRDAVCGLERIWAVGCGYFPRFVDVGRDSWATGWYPEPSFLGLDIMADGTCLKELQELTKKHDVQLMTKKSLREANENKVQTQLEDMHNSYMELLAGQKMIQQQLQGMMEQMQSQNKSKSILALLREGLSPFSERTSSSYQPPAPIFELMNPMPYNHLSNWARVEFPRFNDDQKVYLASVHLDDKAELWFQGLIEGKGVPT</sequence>